<dbReference type="SUPFAM" id="SSF53800">
    <property type="entry name" value="Chelatase"/>
    <property type="match status" value="1"/>
</dbReference>
<dbReference type="EMBL" id="VMSJ01000001">
    <property type="protein sequence ID" value="TVT29156.1"/>
    <property type="molecule type" value="Genomic_DNA"/>
</dbReference>
<evidence type="ECO:0000256" key="1">
    <source>
        <dbReference type="ARBA" id="ARBA00022723"/>
    </source>
</evidence>
<dbReference type="GO" id="GO:0046872">
    <property type="term" value="F:metal ion binding"/>
    <property type="evidence" value="ECO:0007669"/>
    <property type="project" value="UniProtKB-KW"/>
</dbReference>
<keyword evidence="4" id="KW-1185">Reference proteome</keyword>
<dbReference type="InterPro" id="IPR050963">
    <property type="entry name" value="Sirohydro_Cobaltochel/CbiX"/>
</dbReference>
<dbReference type="RefSeq" id="WP_145285268.1">
    <property type="nucleotide sequence ID" value="NZ_VMSJ01000001.1"/>
</dbReference>
<dbReference type="PANTHER" id="PTHR33542:SF3">
    <property type="entry name" value="SIROHYDROCHLORIN FERROCHELATASE, CHLOROPLASTIC"/>
    <property type="match status" value="1"/>
</dbReference>
<evidence type="ECO:0000313" key="3">
    <source>
        <dbReference type="EMBL" id="TVT29156.1"/>
    </source>
</evidence>
<dbReference type="Gene3D" id="3.40.50.1400">
    <property type="match status" value="1"/>
</dbReference>
<proteinExistence type="predicted"/>
<dbReference type="AlphaFoldDB" id="A0A558AY25"/>
<keyword evidence="1" id="KW-0479">Metal-binding</keyword>
<dbReference type="InterPro" id="IPR002762">
    <property type="entry name" value="CbiX-like"/>
</dbReference>
<dbReference type="Pfam" id="PF01903">
    <property type="entry name" value="CbiX"/>
    <property type="match status" value="1"/>
</dbReference>
<keyword evidence="2" id="KW-0456">Lyase</keyword>
<dbReference type="Proteomes" id="UP000315103">
    <property type="component" value="Unassembled WGS sequence"/>
</dbReference>
<sequence>MEQIIVLHGSKDESRNDALAGRLRSLMGETGNYHAAFIESHERSVDQVMERCVRQGHRNFNVVPVLFFSASHYCRDIPRAIGRVRESHDDIECSIAPVLSHHPLMQRFIEKRLSELPEDGVALVMAHGNADYAAADRELFDLLSKVETRRPLHPCMLRGKLSVAHVIPGLEAQYDTFHVIPIALEDGFLTSKMKEAVMDETGSTSVNFTPSVNFDSMLKEIIMDHMYDK</sequence>
<evidence type="ECO:0000313" key="4">
    <source>
        <dbReference type="Proteomes" id="UP000315103"/>
    </source>
</evidence>
<dbReference type="PANTHER" id="PTHR33542">
    <property type="entry name" value="SIROHYDROCHLORIN FERROCHELATASE, CHLOROPLASTIC"/>
    <property type="match status" value="1"/>
</dbReference>
<dbReference type="GO" id="GO:0016829">
    <property type="term" value="F:lyase activity"/>
    <property type="evidence" value="ECO:0007669"/>
    <property type="project" value="UniProtKB-KW"/>
</dbReference>
<protein>
    <submittedName>
        <fullName evidence="3">Sirohydrochlorin chelatase</fullName>
    </submittedName>
</protein>
<reference evidence="3 4" key="1">
    <citation type="submission" date="2019-07" db="EMBL/GenBank/DDBJ databases">
        <title>Salinicoccus cyprini sp. nov., isolated from gastro-intestinal tract of mirror carp, Cyprinus carpio var. specularis, collected from Gobind Sagar Reservoir, Himachal Pradesh, India.</title>
        <authorList>
            <person name="Talwar C."/>
            <person name="Singh A.K."/>
            <person name="Lal R."/>
            <person name="Negi R.K."/>
        </authorList>
    </citation>
    <scope>NUCLEOTIDE SEQUENCE [LARGE SCALE GENOMIC DNA]</scope>
    <source>
        <strain evidence="3 4">CT19</strain>
    </source>
</reference>
<gene>
    <name evidence="3" type="ORF">FO441_02425</name>
</gene>
<name>A0A558AY25_9STAP</name>
<organism evidence="3 4">
    <name type="scientific">Salinicoccus cyprini</name>
    <dbReference type="NCBI Taxonomy" id="2493691"/>
    <lineage>
        <taxon>Bacteria</taxon>
        <taxon>Bacillati</taxon>
        <taxon>Bacillota</taxon>
        <taxon>Bacilli</taxon>
        <taxon>Bacillales</taxon>
        <taxon>Staphylococcaceae</taxon>
        <taxon>Salinicoccus</taxon>
    </lineage>
</organism>
<dbReference type="OrthoDB" id="9797895at2"/>
<dbReference type="CDD" id="cd03416">
    <property type="entry name" value="CbiX_SirB_N"/>
    <property type="match status" value="1"/>
</dbReference>
<comment type="caution">
    <text evidence="3">The sequence shown here is derived from an EMBL/GenBank/DDBJ whole genome shotgun (WGS) entry which is preliminary data.</text>
</comment>
<evidence type="ECO:0000256" key="2">
    <source>
        <dbReference type="ARBA" id="ARBA00023239"/>
    </source>
</evidence>
<accession>A0A558AY25</accession>